<gene>
    <name evidence="2" type="ORF">SORBI_3008G092000</name>
</gene>
<dbReference type="EMBL" id="CM000767">
    <property type="protein sequence ID" value="KXG23413.1"/>
    <property type="molecule type" value="Genomic_DNA"/>
</dbReference>
<feature type="region of interest" description="Disordered" evidence="1">
    <location>
        <begin position="1"/>
        <end position="20"/>
    </location>
</feature>
<evidence type="ECO:0000256" key="1">
    <source>
        <dbReference type="SAM" id="MobiDB-lite"/>
    </source>
</evidence>
<feature type="compositionally biased region" description="Polar residues" evidence="1">
    <location>
        <begin position="10"/>
        <end position="20"/>
    </location>
</feature>
<accession>A0A1B6PCM6</accession>
<dbReference type="AlphaFoldDB" id="A0A1B6PCM6"/>
<reference evidence="2 3" key="1">
    <citation type="journal article" date="2009" name="Nature">
        <title>The Sorghum bicolor genome and the diversification of grasses.</title>
        <authorList>
            <person name="Paterson A.H."/>
            <person name="Bowers J.E."/>
            <person name="Bruggmann R."/>
            <person name="Dubchak I."/>
            <person name="Grimwood J."/>
            <person name="Gundlach H."/>
            <person name="Haberer G."/>
            <person name="Hellsten U."/>
            <person name="Mitros T."/>
            <person name="Poliakov A."/>
            <person name="Schmutz J."/>
            <person name="Spannagl M."/>
            <person name="Tang H."/>
            <person name="Wang X."/>
            <person name="Wicker T."/>
            <person name="Bharti A.K."/>
            <person name="Chapman J."/>
            <person name="Feltus F.A."/>
            <person name="Gowik U."/>
            <person name="Grigoriev I.V."/>
            <person name="Lyons E."/>
            <person name="Maher C.A."/>
            <person name="Martis M."/>
            <person name="Narechania A."/>
            <person name="Otillar R.P."/>
            <person name="Penning B.W."/>
            <person name="Salamov A.A."/>
            <person name="Wang Y."/>
            <person name="Zhang L."/>
            <person name="Carpita N.C."/>
            <person name="Freeling M."/>
            <person name="Gingle A.R."/>
            <person name="Hash C.T."/>
            <person name="Keller B."/>
            <person name="Klein P."/>
            <person name="Kresovich S."/>
            <person name="McCann M.C."/>
            <person name="Ming R."/>
            <person name="Peterson D.G."/>
            <person name="Mehboob-ur-Rahman"/>
            <person name="Ware D."/>
            <person name="Westhoff P."/>
            <person name="Mayer K.F."/>
            <person name="Messing J."/>
            <person name="Rokhsar D.S."/>
        </authorList>
    </citation>
    <scope>NUCLEOTIDE SEQUENCE [LARGE SCALE GENOMIC DNA]</scope>
    <source>
        <strain evidence="3">cv. BTx623</strain>
    </source>
</reference>
<organism evidence="2 3">
    <name type="scientific">Sorghum bicolor</name>
    <name type="common">Sorghum</name>
    <name type="synonym">Sorghum vulgare</name>
    <dbReference type="NCBI Taxonomy" id="4558"/>
    <lineage>
        <taxon>Eukaryota</taxon>
        <taxon>Viridiplantae</taxon>
        <taxon>Streptophyta</taxon>
        <taxon>Embryophyta</taxon>
        <taxon>Tracheophyta</taxon>
        <taxon>Spermatophyta</taxon>
        <taxon>Magnoliopsida</taxon>
        <taxon>Liliopsida</taxon>
        <taxon>Poales</taxon>
        <taxon>Poaceae</taxon>
        <taxon>PACMAD clade</taxon>
        <taxon>Panicoideae</taxon>
        <taxon>Andropogonodae</taxon>
        <taxon>Andropogoneae</taxon>
        <taxon>Sorghinae</taxon>
        <taxon>Sorghum</taxon>
    </lineage>
</organism>
<sequence length="190" mass="21257">MARSKRGHNARTQARNSRGQFCSEPRVRFIYSDSESDYDSNLVTPAPTLTMAKTKKKKSKVQRTRELIIIDSDSDDKVKTAKKVCKGEASTPTKKIYTGKAPIASEEEVNDSWYTDSSSQYSDYIQSEDGPTEGGLVKALVEEAKADAKAAIDHYAKKANKEVDQVFDNLYYDIKDSVPLDDKKTTGRKK</sequence>
<feature type="region of interest" description="Disordered" evidence="1">
    <location>
        <begin position="107"/>
        <end position="132"/>
    </location>
</feature>
<feature type="compositionally biased region" description="Low complexity" evidence="1">
    <location>
        <begin position="111"/>
        <end position="127"/>
    </location>
</feature>
<keyword evidence="3" id="KW-1185">Reference proteome</keyword>
<reference evidence="3" key="2">
    <citation type="journal article" date="2018" name="Plant J.">
        <title>The Sorghum bicolor reference genome: improved assembly, gene annotations, a transcriptome atlas, and signatures of genome organization.</title>
        <authorList>
            <person name="McCormick R.F."/>
            <person name="Truong S.K."/>
            <person name="Sreedasyam A."/>
            <person name="Jenkins J."/>
            <person name="Shu S."/>
            <person name="Sims D."/>
            <person name="Kennedy M."/>
            <person name="Amirebrahimi M."/>
            <person name="Weers B.D."/>
            <person name="McKinley B."/>
            <person name="Mattison A."/>
            <person name="Morishige D.T."/>
            <person name="Grimwood J."/>
            <person name="Schmutz J."/>
            <person name="Mullet J.E."/>
        </authorList>
    </citation>
    <scope>NUCLEOTIDE SEQUENCE [LARGE SCALE GENOMIC DNA]</scope>
    <source>
        <strain evidence="3">cv. BTx623</strain>
    </source>
</reference>
<evidence type="ECO:0000313" key="3">
    <source>
        <dbReference type="Proteomes" id="UP000000768"/>
    </source>
</evidence>
<evidence type="ECO:0000313" key="2">
    <source>
        <dbReference type="EMBL" id="KXG23413.1"/>
    </source>
</evidence>
<dbReference type="Gramene" id="KXG23413">
    <property type="protein sequence ID" value="KXG23413"/>
    <property type="gene ID" value="SORBI_3008G092000"/>
</dbReference>
<protein>
    <submittedName>
        <fullName evidence="2">Uncharacterized protein</fullName>
    </submittedName>
</protein>
<proteinExistence type="predicted"/>
<name>A0A1B6PCM6_SORBI</name>
<dbReference type="InParanoid" id="A0A1B6PCM6"/>
<dbReference type="Proteomes" id="UP000000768">
    <property type="component" value="Chromosome 8"/>
</dbReference>